<keyword evidence="2" id="KW-1185">Reference proteome</keyword>
<proteinExistence type="predicted"/>
<evidence type="ECO:0000313" key="2">
    <source>
        <dbReference type="Proteomes" id="UP000709336"/>
    </source>
</evidence>
<dbReference type="EMBL" id="JAATNW010000002">
    <property type="protein sequence ID" value="NMH59348.1"/>
    <property type="molecule type" value="Genomic_DNA"/>
</dbReference>
<protein>
    <recommendedName>
        <fullName evidence="3">Permuted papain-like amidase YaeF/Yiix C92 family enzyme</fullName>
    </recommendedName>
</protein>
<accession>A0ABX1R0U6</accession>
<sequence length="219" mass="24914">MVTQQSYKQIKDQIQPGDIIAFGGNAILSNWVKLTTQSQVTHVAMVLNQANDGDDTGCTCSYVIEAMLSLETVGVAINKLCKRISEYNGDIWWLPLSKEARHSFTANQQRFIDYMQLQQNKPYDLFQLFGATVDCFDRHPWLSRLTYNEEDTRRWFCSELVAKGLQMAGVIEGVNGSEVTPIDICRFTIYQPTYSQIKGESNIITGFNQSIPTHWGQRL</sequence>
<organism evidence="1 2">
    <name type="scientific">Alteromonas ponticola</name>
    <dbReference type="NCBI Taxonomy" id="2720613"/>
    <lineage>
        <taxon>Bacteria</taxon>
        <taxon>Pseudomonadati</taxon>
        <taxon>Pseudomonadota</taxon>
        <taxon>Gammaproteobacteria</taxon>
        <taxon>Alteromonadales</taxon>
        <taxon>Alteromonadaceae</taxon>
        <taxon>Alteromonas/Salinimonas group</taxon>
        <taxon>Alteromonas</taxon>
    </lineage>
</organism>
<dbReference type="Proteomes" id="UP000709336">
    <property type="component" value="Unassembled WGS sequence"/>
</dbReference>
<gene>
    <name evidence="1" type="ORF">HCJ96_04850</name>
</gene>
<dbReference type="Gene3D" id="3.90.1720.10">
    <property type="entry name" value="endopeptidase domain like (from Nostoc punctiforme)"/>
    <property type="match status" value="1"/>
</dbReference>
<evidence type="ECO:0000313" key="1">
    <source>
        <dbReference type="EMBL" id="NMH59348.1"/>
    </source>
</evidence>
<name>A0ABX1R0U6_9ALTE</name>
<reference evidence="1 2" key="1">
    <citation type="submission" date="2020-03" db="EMBL/GenBank/DDBJ databases">
        <title>Alteromonas ponticola sp. nov., isolated from seawater.</title>
        <authorList>
            <person name="Yoon J.-H."/>
            <person name="Kim Y.-O."/>
        </authorList>
    </citation>
    <scope>NUCLEOTIDE SEQUENCE [LARGE SCALE GENOMIC DNA]</scope>
    <source>
        <strain evidence="1 2">MYP5</strain>
    </source>
</reference>
<dbReference type="InterPro" id="IPR038765">
    <property type="entry name" value="Papain-like_cys_pep_sf"/>
</dbReference>
<comment type="caution">
    <text evidence="1">The sequence shown here is derived from an EMBL/GenBank/DDBJ whole genome shotgun (WGS) entry which is preliminary data.</text>
</comment>
<dbReference type="RefSeq" id="WP_169209901.1">
    <property type="nucleotide sequence ID" value="NZ_JAATNW010000002.1"/>
</dbReference>
<evidence type="ECO:0008006" key="3">
    <source>
        <dbReference type="Google" id="ProtNLM"/>
    </source>
</evidence>
<dbReference type="SUPFAM" id="SSF54001">
    <property type="entry name" value="Cysteine proteinases"/>
    <property type="match status" value="1"/>
</dbReference>